<feature type="non-terminal residue" evidence="5">
    <location>
        <position position="1"/>
    </location>
</feature>
<name>A0A1E3QWT5_9ASCO</name>
<dbReference type="GO" id="GO:0051123">
    <property type="term" value="P:RNA polymerase II preinitiation complex assembly"/>
    <property type="evidence" value="ECO:0007669"/>
    <property type="project" value="TreeGrafter"/>
</dbReference>
<protein>
    <recommendedName>
        <fullName evidence="4">Transcription initiation factor TFIID subunit 1 histone acetyltransferase domain-containing protein</fullName>
    </recommendedName>
</protein>
<comment type="subcellular location">
    <subcellularLocation>
        <location evidence="1">Nucleus</location>
    </subcellularLocation>
</comment>
<feature type="region of interest" description="Disordered" evidence="3">
    <location>
        <begin position="1"/>
        <end position="68"/>
    </location>
</feature>
<reference evidence="6" key="1">
    <citation type="submission" date="2016-05" db="EMBL/GenBank/DDBJ databases">
        <title>Comparative genomics of biotechnologically important yeasts.</title>
        <authorList>
            <consortium name="DOE Joint Genome Institute"/>
            <person name="Riley R."/>
            <person name="Haridas S."/>
            <person name="Wolfe K.H."/>
            <person name="Lopes M.R."/>
            <person name="Hittinger C.T."/>
            <person name="Goker M."/>
            <person name="Salamov A."/>
            <person name="Wisecaver J."/>
            <person name="Long T.M."/>
            <person name="Aerts A.L."/>
            <person name="Barry K."/>
            <person name="Choi C."/>
            <person name="Clum A."/>
            <person name="Coughlan A.Y."/>
            <person name="Deshpande S."/>
            <person name="Douglass A.P."/>
            <person name="Hanson S.J."/>
            <person name="Klenk H.-P."/>
            <person name="Labutti K."/>
            <person name="Lapidus A."/>
            <person name="Lindquist E."/>
            <person name="Lipzen A."/>
            <person name="Meier-Kolthoff J.P."/>
            <person name="Ohm R.A."/>
            <person name="Otillar R.P."/>
            <person name="Pangilinan J."/>
            <person name="Peng Y."/>
            <person name="Rokas A."/>
            <person name="Rosa C.A."/>
            <person name="Scheuner C."/>
            <person name="Sibirny A.A."/>
            <person name="Slot J.C."/>
            <person name="Stielow J.B."/>
            <person name="Sun H."/>
            <person name="Kurtzman C.P."/>
            <person name="Blackwell M."/>
            <person name="Grigoriev I.V."/>
            <person name="Jeffries T.W."/>
        </authorList>
    </citation>
    <scope>NUCLEOTIDE SEQUENCE [LARGE SCALE GENOMIC DNA]</scope>
    <source>
        <strain evidence="6">NRRL Y-12698</strain>
    </source>
</reference>
<evidence type="ECO:0000256" key="1">
    <source>
        <dbReference type="ARBA" id="ARBA00004123"/>
    </source>
</evidence>
<dbReference type="RefSeq" id="XP_018987476.1">
    <property type="nucleotide sequence ID" value="XM_019131411.1"/>
</dbReference>
<evidence type="ECO:0000256" key="3">
    <source>
        <dbReference type="SAM" id="MobiDB-lite"/>
    </source>
</evidence>
<feature type="domain" description="Transcription initiation factor TFIID subunit 1 histone acetyltransferase" evidence="4">
    <location>
        <begin position="346"/>
        <end position="821"/>
    </location>
</feature>
<dbReference type="GO" id="GO:0017025">
    <property type="term" value="F:TBP-class protein binding"/>
    <property type="evidence" value="ECO:0007669"/>
    <property type="project" value="InterPro"/>
</dbReference>
<dbReference type="GO" id="GO:0004402">
    <property type="term" value="F:histone acetyltransferase activity"/>
    <property type="evidence" value="ECO:0007669"/>
    <property type="project" value="InterPro"/>
</dbReference>
<dbReference type="InterPro" id="IPR040240">
    <property type="entry name" value="TAF1"/>
</dbReference>
<dbReference type="EMBL" id="KV454427">
    <property type="protein sequence ID" value="ODQ82148.1"/>
    <property type="molecule type" value="Genomic_DNA"/>
</dbReference>
<dbReference type="STRING" id="984486.A0A1E3QWT5"/>
<gene>
    <name evidence="5" type="ORF">BABINDRAFT_27810</name>
</gene>
<keyword evidence="6" id="KW-1185">Reference proteome</keyword>
<sequence>TKHAADAIDFEDEDELADDEEPEARAADDGEKESEDDEDDFFADLAAEAAVDEEPKEGAVPDQGDLFGGAIADEAGLGSLELDTFTEKKGPKDLEATDKKAMEMELRARKQAIQELLERKARHKTLVLLKFFYPTFKKNTILRMSDYFGPKPVKYAFQQPKRPARPLIPTKLTLELDVDHRRLFKGSAPHIAKQLHQAAMSALSAPAPRVVTVAHETARTDPTPARKKRTEAFPNDLTLSVTDWDDDKIINADESIVSGEQSNEPPSKKIKLHSVNDWEDEEDMIFDGNLSLTNLQLRLDLNDPHLLFHSLGAAKTKDPNLFQRDKADTFAKAAIPSTDKHLAHKFDVSNDRAYELLKENYQKKIRATLGNLSLDHAVPALRLQSPYYQVRLDKKKMRHFHRPKFAVRPGTVMLFHRLRLRKRKKDKGRETKELFARTGDLTLGDNANVFLMEYSEEFPLLLSKFGMGSKVINYYRKTGADDTSRPKLPVGETHVLGNADRSPFWNFGFVEPGNVVPTLYNRMTRAPVFKQDVLPSDFMLIRSLGCGSSQRYYLRNIPHLFAVGQTLPLVEIPSPHSRRVTTSAKHRLKMVVFRVLNQSEGNRLLVKDILTHFPDQNDMQNRQRLKEFMEYQRAGVDQGYWKIKGTDNNNVPSEDEIRTLMTPEDVVLLEYMQVGQQRLEDSGYYSKVDLLSEEPKEKEKEEESLEEQLATWNTTRNFINATQGKAMLQLHGDGDPSRIGVAFSFLKTSMKGGFKSLEDITEDPGTPKKEKKEKKERKERKEKKEKDDKNRLPGHSYNVASQQKAYDEEIARTWYSQQHSLSINNEKELDEQYAQFPEVSDEEEEAPREEEELTDQKILRISRRVKDENGVIQRVTETVRDPRIIKAYVKRRKMLDEKKLADTAVEDIKPTNDAEINEKQKKRLLEEIAKLEKAKAKAAKRSKKPENPNKGIGKGRNTQRKCATCGATGHIKTNKSCPLY</sequence>
<evidence type="ECO:0000313" key="5">
    <source>
        <dbReference type="EMBL" id="ODQ82148.1"/>
    </source>
</evidence>
<dbReference type="Proteomes" id="UP000094336">
    <property type="component" value="Unassembled WGS sequence"/>
</dbReference>
<feature type="compositionally biased region" description="Acidic residues" evidence="3">
    <location>
        <begin position="8"/>
        <end position="22"/>
    </location>
</feature>
<organism evidence="5 6">
    <name type="scientific">Babjeviella inositovora NRRL Y-12698</name>
    <dbReference type="NCBI Taxonomy" id="984486"/>
    <lineage>
        <taxon>Eukaryota</taxon>
        <taxon>Fungi</taxon>
        <taxon>Dikarya</taxon>
        <taxon>Ascomycota</taxon>
        <taxon>Saccharomycotina</taxon>
        <taxon>Pichiomycetes</taxon>
        <taxon>Serinales incertae sedis</taxon>
        <taxon>Babjeviella</taxon>
    </lineage>
</organism>
<feature type="compositionally biased region" description="Acidic residues" evidence="3">
    <location>
        <begin position="30"/>
        <end position="42"/>
    </location>
</feature>
<accession>A0A1E3QWT5</accession>
<dbReference type="Pfam" id="PF12157">
    <property type="entry name" value="DUF3591"/>
    <property type="match status" value="1"/>
</dbReference>
<dbReference type="GeneID" id="30149264"/>
<evidence type="ECO:0000256" key="2">
    <source>
        <dbReference type="ARBA" id="ARBA00023242"/>
    </source>
</evidence>
<dbReference type="PANTHER" id="PTHR13900">
    <property type="entry name" value="TRANSCRIPTION INITIATION FACTOR TFIID"/>
    <property type="match status" value="1"/>
</dbReference>
<dbReference type="InterPro" id="IPR022591">
    <property type="entry name" value="TAF1_HAT_dom"/>
</dbReference>
<dbReference type="PANTHER" id="PTHR13900:SF0">
    <property type="entry name" value="TRANSCRIPTION INITIATION FACTOR TFIID SUBUNIT 1"/>
    <property type="match status" value="1"/>
</dbReference>
<dbReference type="AlphaFoldDB" id="A0A1E3QWT5"/>
<feature type="compositionally biased region" description="Basic residues" evidence="3">
    <location>
        <begin position="771"/>
        <end position="781"/>
    </location>
</feature>
<feature type="region of interest" description="Disordered" evidence="3">
    <location>
        <begin position="934"/>
        <end position="980"/>
    </location>
</feature>
<dbReference type="GO" id="GO:0016251">
    <property type="term" value="F:RNA polymerase II general transcription initiation factor activity"/>
    <property type="evidence" value="ECO:0007669"/>
    <property type="project" value="InterPro"/>
</dbReference>
<feature type="region of interest" description="Disordered" evidence="3">
    <location>
        <begin position="756"/>
        <end position="803"/>
    </location>
</feature>
<proteinExistence type="predicted"/>
<evidence type="ECO:0000313" key="6">
    <source>
        <dbReference type="Proteomes" id="UP000094336"/>
    </source>
</evidence>
<keyword evidence="2" id="KW-0539">Nucleus</keyword>
<feature type="non-terminal residue" evidence="5">
    <location>
        <position position="980"/>
    </location>
</feature>
<evidence type="ECO:0000259" key="4">
    <source>
        <dbReference type="Pfam" id="PF12157"/>
    </source>
</evidence>
<dbReference type="OrthoDB" id="5752at2759"/>
<dbReference type="GO" id="GO:0005669">
    <property type="term" value="C:transcription factor TFIID complex"/>
    <property type="evidence" value="ECO:0007669"/>
    <property type="project" value="EnsemblFungi"/>
</dbReference>
<feature type="compositionally biased region" description="Basic and acidic residues" evidence="3">
    <location>
        <begin position="782"/>
        <end position="791"/>
    </location>
</feature>